<accession>A0A6M0Q3S0</accession>
<sequence length="166" mass="18387">MNMLELAWAYGVVFVLAALPFFEGYGVIALAIIAGLPQIPVILIALFGNILTVLLLILFMNKIREWRRKRKGDEAEKESSKKAIRAQKIWKRYGLPGLAIIGPLIVGSHLTAFMCLTLGGTKKSTSIWMVMSIVIWGLAFAGLTHLGVDFLGYEDKGFFKDLISND</sequence>
<keyword evidence="1" id="KW-0812">Transmembrane</keyword>
<feature type="transmembrane region" description="Helical" evidence="1">
    <location>
        <begin position="7"/>
        <end position="33"/>
    </location>
</feature>
<feature type="transmembrane region" description="Helical" evidence="1">
    <location>
        <begin position="39"/>
        <end position="60"/>
    </location>
</feature>
<comment type="caution">
    <text evidence="2">The sequence shown here is derived from an EMBL/GenBank/DDBJ whole genome shotgun (WGS) entry which is preliminary data.</text>
</comment>
<reference evidence="2 3" key="1">
    <citation type="submission" date="2020-02" db="EMBL/GenBank/DDBJ databases">
        <title>Bacillus aquiflavi sp. nov., isolated from yellow water of strong flavor Chinese baijiu in Yibin region of China.</title>
        <authorList>
            <person name="Xie J."/>
        </authorList>
    </citation>
    <scope>NUCLEOTIDE SEQUENCE [LARGE SCALE GENOMIC DNA]</scope>
    <source>
        <strain evidence="2 3">SA4</strain>
    </source>
</reference>
<keyword evidence="1" id="KW-0472">Membrane</keyword>
<gene>
    <name evidence="2" type="ORF">G4D63_04785</name>
</gene>
<dbReference type="Proteomes" id="UP000481043">
    <property type="component" value="Unassembled WGS sequence"/>
</dbReference>
<organism evidence="2 3">
    <name type="scientific">Bacillus mesophilus</name>
    <dbReference type="NCBI Taxonomy" id="1808955"/>
    <lineage>
        <taxon>Bacteria</taxon>
        <taxon>Bacillati</taxon>
        <taxon>Bacillota</taxon>
        <taxon>Bacilli</taxon>
        <taxon>Bacillales</taxon>
        <taxon>Bacillaceae</taxon>
        <taxon>Bacillus</taxon>
    </lineage>
</organism>
<evidence type="ECO:0000256" key="1">
    <source>
        <dbReference type="SAM" id="Phobius"/>
    </source>
</evidence>
<protein>
    <submittedName>
        <fullName evidence="2">Small multi-drug export protein</fullName>
    </submittedName>
</protein>
<feature type="transmembrane region" description="Helical" evidence="1">
    <location>
        <begin position="95"/>
        <end position="120"/>
    </location>
</feature>
<dbReference type="AlphaFoldDB" id="A0A6M0Q3S0"/>
<evidence type="ECO:0000313" key="3">
    <source>
        <dbReference type="Proteomes" id="UP000481043"/>
    </source>
</evidence>
<dbReference type="Pfam" id="PF06695">
    <property type="entry name" value="Sm_multidrug_ex"/>
    <property type="match status" value="1"/>
</dbReference>
<name>A0A6M0Q3S0_9BACI</name>
<dbReference type="RefSeq" id="WP_163178196.1">
    <property type="nucleotide sequence ID" value="NZ_JAAIWM010000001.1"/>
</dbReference>
<keyword evidence="3" id="KW-1185">Reference proteome</keyword>
<keyword evidence="1" id="KW-1133">Transmembrane helix</keyword>
<proteinExistence type="predicted"/>
<evidence type="ECO:0000313" key="2">
    <source>
        <dbReference type="EMBL" id="NEY71056.1"/>
    </source>
</evidence>
<dbReference type="InterPro" id="IPR009577">
    <property type="entry name" value="Sm_multidrug_ex"/>
</dbReference>
<dbReference type="EMBL" id="JAAIWM010000001">
    <property type="protein sequence ID" value="NEY71056.1"/>
    <property type="molecule type" value="Genomic_DNA"/>
</dbReference>
<feature type="transmembrane region" description="Helical" evidence="1">
    <location>
        <begin position="126"/>
        <end position="148"/>
    </location>
</feature>